<keyword evidence="4" id="KW-0378">Hydrolase</keyword>
<gene>
    <name evidence="10" type="ORF">CANTADRAFT_50896</name>
</gene>
<dbReference type="AlphaFoldDB" id="A0A1E4SHR5"/>
<dbReference type="InterPro" id="IPR041247">
    <property type="entry name" value="Rad52_fam"/>
</dbReference>
<dbReference type="PROSITE" id="PS00659">
    <property type="entry name" value="GLYCOSYL_HYDROL_F5"/>
    <property type="match status" value="1"/>
</dbReference>
<sequence>MPFDFDSKYEVSEEVANLPSTVEFFPDLSQFEEQEKQEEEPDFIPEWSLRKIATLQSKLEAIQNHRANSKGFFGSRDLISNFGSSLIFGLANEVFGFNGWSTELVEYTKLLEEADEENSRYSAKFSAIIRVVLKDGAHSEDFGIGEAINMPHRYMCYSKCKKQAITEATKNAVIGLSYRVVDYEMKKFEQQLKQER</sequence>
<dbReference type="GO" id="GO:0000724">
    <property type="term" value="P:double-strand break repair via homologous recombination"/>
    <property type="evidence" value="ECO:0007669"/>
    <property type="project" value="TreeGrafter"/>
</dbReference>
<evidence type="ECO:0000256" key="3">
    <source>
        <dbReference type="ARBA" id="ARBA00022763"/>
    </source>
</evidence>
<dbReference type="GO" id="GO:0006312">
    <property type="term" value="P:mitotic recombination"/>
    <property type="evidence" value="ECO:0007669"/>
    <property type="project" value="TreeGrafter"/>
</dbReference>
<keyword evidence="6" id="KW-0234">DNA repair</keyword>
<keyword evidence="7" id="KW-0326">Glycosidase</keyword>
<protein>
    <recommendedName>
        <fullName evidence="9">DNA repair and recombination protein RAD52</fullName>
    </recommendedName>
</protein>
<comment type="similarity">
    <text evidence="1">Belongs to the glycosyl hydrolase 5 (cellulase A) family.</text>
</comment>
<evidence type="ECO:0000256" key="6">
    <source>
        <dbReference type="ARBA" id="ARBA00023204"/>
    </source>
</evidence>
<evidence type="ECO:0000256" key="8">
    <source>
        <dbReference type="ARBA" id="ARBA00037138"/>
    </source>
</evidence>
<dbReference type="Gene3D" id="3.30.390.80">
    <property type="entry name" value="DNA repair protein Rad52/59/22"/>
    <property type="match status" value="1"/>
</dbReference>
<evidence type="ECO:0000256" key="1">
    <source>
        <dbReference type="ARBA" id="ARBA00005641"/>
    </source>
</evidence>
<evidence type="ECO:0000313" key="11">
    <source>
        <dbReference type="Proteomes" id="UP000094285"/>
    </source>
</evidence>
<dbReference type="GeneID" id="30984014"/>
<dbReference type="GO" id="GO:0005975">
    <property type="term" value="P:carbohydrate metabolic process"/>
    <property type="evidence" value="ECO:0007669"/>
    <property type="project" value="InterPro"/>
</dbReference>
<dbReference type="RefSeq" id="XP_020064158.1">
    <property type="nucleotide sequence ID" value="XM_020209878.1"/>
</dbReference>
<dbReference type="EMBL" id="KV453912">
    <property type="protein sequence ID" value="ODV79036.1"/>
    <property type="molecule type" value="Genomic_DNA"/>
</dbReference>
<dbReference type="PANTHER" id="PTHR12132:SF1">
    <property type="entry name" value="DNA REPAIR PROTEIN RAD52 HOMOLOG"/>
    <property type="match status" value="1"/>
</dbReference>
<dbReference type="GO" id="GO:0005634">
    <property type="term" value="C:nucleus"/>
    <property type="evidence" value="ECO:0007669"/>
    <property type="project" value="TreeGrafter"/>
</dbReference>
<dbReference type="GO" id="GO:0004553">
    <property type="term" value="F:hydrolase activity, hydrolyzing O-glycosyl compounds"/>
    <property type="evidence" value="ECO:0007669"/>
    <property type="project" value="InterPro"/>
</dbReference>
<dbReference type="GO" id="GO:0045002">
    <property type="term" value="P:double-strand break repair via single-strand annealing"/>
    <property type="evidence" value="ECO:0007669"/>
    <property type="project" value="TreeGrafter"/>
</dbReference>
<reference evidence="11" key="1">
    <citation type="submission" date="2016-05" db="EMBL/GenBank/DDBJ databases">
        <title>Comparative genomics of biotechnologically important yeasts.</title>
        <authorList>
            <consortium name="DOE Joint Genome Institute"/>
            <person name="Riley R."/>
            <person name="Haridas S."/>
            <person name="Wolfe K.H."/>
            <person name="Lopes M.R."/>
            <person name="Hittinger C.T."/>
            <person name="Goker M."/>
            <person name="Salamov A."/>
            <person name="Wisecaver J."/>
            <person name="Long T.M."/>
            <person name="Aerts A.L."/>
            <person name="Barry K."/>
            <person name="Choi C."/>
            <person name="Clum A."/>
            <person name="Coughlan A.Y."/>
            <person name="Deshpande S."/>
            <person name="Douglass A.P."/>
            <person name="Hanson S.J."/>
            <person name="Klenk H.-P."/>
            <person name="Labutti K."/>
            <person name="Lapidus A."/>
            <person name="Lindquist E."/>
            <person name="Lipzen A."/>
            <person name="Meier-Kolthoff J.P."/>
            <person name="Ohm R.A."/>
            <person name="Otillar R.P."/>
            <person name="Pangilinan J."/>
            <person name="Peng Y."/>
            <person name="Rokas A."/>
            <person name="Rosa C.A."/>
            <person name="Scheuner C."/>
            <person name="Sibirny A.A."/>
            <person name="Slot J.C."/>
            <person name="Stielow J.B."/>
            <person name="Sun H."/>
            <person name="Kurtzman C.P."/>
            <person name="Blackwell M."/>
            <person name="Grigoriev I.V."/>
            <person name="Jeffries T.W."/>
        </authorList>
    </citation>
    <scope>NUCLEOTIDE SEQUENCE [LARGE SCALE GENOMIC DNA]</scope>
    <source>
        <strain evidence="11">NRRL Y-17324</strain>
    </source>
</reference>
<evidence type="ECO:0000256" key="9">
    <source>
        <dbReference type="ARBA" id="ARBA00041062"/>
    </source>
</evidence>
<name>A0A1E4SHR5_9ASCO</name>
<evidence type="ECO:0000313" key="10">
    <source>
        <dbReference type="EMBL" id="ODV79036.1"/>
    </source>
</evidence>
<dbReference type="InterPro" id="IPR007232">
    <property type="entry name" value="Rad52_Rad59_Rad22"/>
</dbReference>
<dbReference type="SUPFAM" id="SSF54768">
    <property type="entry name" value="dsRNA-binding domain-like"/>
    <property type="match status" value="1"/>
</dbReference>
<dbReference type="OrthoDB" id="206565at2759"/>
<organism evidence="10 11">
    <name type="scientific">Suhomyces tanzawaensis NRRL Y-17324</name>
    <dbReference type="NCBI Taxonomy" id="984487"/>
    <lineage>
        <taxon>Eukaryota</taxon>
        <taxon>Fungi</taxon>
        <taxon>Dikarya</taxon>
        <taxon>Ascomycota</taxon>
        <taxon>Saccharomycotina</taxon>
        <taxon>Pichiomycetes</taxon>
        <taxon>Debaryomycetaceae</taxon>
        <taxon>Suhomyces</taxon>
    </lineage>
</organism>
<dbReference type="STRING" id="984487.A0A1E4SHR5"/>
<comment type="function">
    <text evidence="8">Involved in DNA double-strand break (DSB) repair and recombination. Promotes the annealing of complementary single-stranded DNA and by stimulation of the RAD51 recombinase.</text>
</comment>
<evidence type="ECO:0000256" key="4">
    <source>
        <dbReference type="ARBA" id="ARBA00022801"/>
    </source>
</evidence>
<keyword evidence="11" id="KW-1185">Reference proteome</keyword>
<evidence type="ECO:0000256" key="7">
    <source>
        <dbReference type="ARBA" id="ARBA00023295"/>
    </source>
</evidence>
<proteinExistence type="inferred from homology"/>
<evidence type="ECO:0000256" key="2">
    <source>
        <dbReference type="ARBA" id="ARBA00006638"/>
    </source>
</evidence>
<dbReference type="InterPro" id="IPR018087">
    <property type="entry name" value="Glyco_hydro_5_CS"/>
</dbReference>
<keyword evidence="5" id="KW-0233">DNA recombination</keyword>
<keyword evidence="3" id="KW-0227">DNA damage</keyword>
<dbReference type="PANTHER" id="PTHR12132">
    <property type="entry name" value="DNA REPAIR AND RECOMBINATION PROTEIN RAD52, RAD59"/>
    <property type="match status" value="1"/>
</dbReference>
<evidence type="ECO:0000256" key="5">
    <source>
        <dbReference type="ARBA" id="ARBA00023172"/>
    </source>
</evidence>
<dbReference type="Proteomes" id="UP000094285">
    <property type="component" value="Unassembled WGS sequence"/>
</dbReference>
<accession>A0A1E4SHR5</accession>
<dbReference type="Pfam" id="PF04098">
    <property type="entry name" value="Rad52_Rad22"/>
    <property type="match status" value="1"/>
</dbReference>
<dbReference type="InterPro" id="IPR042525">
    <property type="entry name" value="Rad52_Rad59_Rad22_sf"/>
</dbReference>
<comment type="similarity">
    <text evidence="2">Belongs to the RAD52 family.</text>
</comment>